<feature type="repeat" description="WD" evidence="1">
    <location>
        <begin position="157"/>
        <end position="197"/>
    </location>
</feature>
<dbReference type="Pfam" id="PF23760">
    <property type="entry name" value="Beta-prop_DCAF12"/>
    <property type="match status" value="1"/>
</dbReference>
<dbReference type="InterPro" id="IPR053299">
    <property type="entry name" value="ASTRA_WD_repeat"/>
</dbReference>
<evidence type="ECO:0000313" key="4">
    <source>
        <dbReference type="Proteomes" id="UP000007879"/>
    </source>
</evidence>
<dbReference type="PROSITE" id="PS50082">
    <property type="entry name" value="WD_REPEATS_2"/>
    <property type="match status" value="1"/>
</dbReference>
<keyword evidence="4" id="KW-1185">Reference proteome</keyword>
<dbReference type="PANTHER" id="PTHR44156">
    <property type="entry name" value="SUPERNUMERARY LIMBS, ISOFORM B-RELATED"/>
    <property type="match status" value="1"/>
</dbReference>
<dbReference type="EnsemblMetazoa" id="XM_019996805.1">
    <property type="protein sequence ID" value="XP_019852364.1"/>
    <property type="gene ID" value="LOC105312844"/>
</dbReference>
<accession>A0AAN0J5S5</accession>
<dbReference type="KEGG" id="aqu:105312844"/>
<dbReference type="GeneID" id="105312844"/>
<dbReference type="InterPro" id="IPR056151">
    <property type="entry name" value="Beta-prop_DCAF12"/>
</dbReference>
<reference evidence="4" key="1">
    <citation type="journal article" date="2010" name="Nature">
        <title>The Amphimedon queenslandica genome and the evolution of animal complexity.</title>
        <authorList>
            <person name="Srivastava M."/>
            <person name="Simakov O."/>
            <person name="Chapman J."/>
            <person name="Fahey B."/>
            <person name="Gauthier M.E."/>
            <person name="Mitros T."/>
            <person name="Richards G.S."/>
            <person name="Conaco C."/>
            <person name="Dacre M."/>
            <person name="Hellsten U."/>
            <person name="Larroux C."/>
            <person name="Putnam N.H."/>
            <person name="Stanke M."/>
            <person name="Adamska M."/>
            <person name="Darling A."/>
            <person name="Degnan S.M."/>
            <person name="Oakley T.H."/>
            <person name="Plachetzki D.C."/>
            <person name="Zhai Y."/>
            <person name="Adamski M."/>
            <person name="Calcino A."/>
            <person name="Cummins S.F."/>
            <person name="Goodstein D.M."/>
            <person name="Harris C."/>
            <person name="Jackson D.J."/>
            <person name="Leys S.P."/>
            <person name="Shu S."/>
            <person name="Woodcroft B.J."/>
            <person name="Vervoort M."/>
            <person name="Kosik K.S."/>
            <person name="Manning G."/>
            <person name="Degnan B.M."/>
            <person name="Rokhsar D.S."/>
        </authorList>
    </citation>
    <scope>NUCLEOTIDE SEQUENCE [LARGE SCALE GENOMIC DNA]</scope>
</reference>
<keyword evidence="1" id="KW-0853">WD repeat</keyword>
<dbReference type="SMART" id="SM00320">
    <property type="entry name" value="WD40"/>
    <property type="match status" value="2"/>
</dbReference>
<feature type="domain" description="DDB1- and CUL4-associated factor 12 beta-propeller" evidence="2">
    <location>
        <begin position="55"/>
        <end position="434"/>
    </location>
</feature>
<protein>
    <recommendedName>
        <fullName evidence="2">DDB1- and CUL4-associated factor 12 beta-propeller domain-containing protein</fullName>
    </recommendedName>
</protein>
<dbReference type="SUPFAM" id="SSF50978">
    <property type="entry name" value="WD40 repeat-like"/>
    <property type="match status" value="1"/>
</dbReference>
<dbReference type="Proteomes" id="UP000007879">
    <property type="component" value="Unassembled WGS sequence"/>
</dbReference>
<dbReference type="InterPro" id="IPR015943">
    <property type="entry name" value="WD40/YVTN_repeat-like_dom_sf"/>
</dbReference>
<evidence type="ECO:0000313" key="3">
    <source>
        <dbReference type="EnsemblMetazoa" id="XP_019852364.1"/>
    </source>
</evidence>
<sequence length="434" mass="48992">MYQLMGIELEPVDTMNTLSFLKDRSSQLEPADLYPLDDLTQIESKDQTSLHRHFPHFLSERLVDIGQSDKVFASVWLSEDLFLLGTKSNQLMLVDLSNGQLFQLPLLKNSSTPDCRENTGIHSMQVSYDNQYLAAGGVNPHELAIYKLPELTPYALGQGHTDWIFDMTWISDDVIVTGSRDSTMAAWKVPDLTTLLVEERLSLSSLMNPWPIGHPLAESVPSIDMLFHFSNHVTQRAVSGNKVRSLVCNRRMHTLASLQTNICDCSVHFWDTQTFRELGFINLFHRYENVCLEIQPERNLYAVGSRSHVSLIDWRTNNSTVGSIRSKDQDNGVRSLQFNNDVLSVGSGAGSVSFYDLRASSYPSSHFNSQEIYSLDTTCGWVRKDANYQDFFSNMPQPPNAIYTHKYSPSYSKMLVSGGPLPLGLYGNYCSVWS</sequence>
<dbReference type="InterPro" id="IPR001680">
    <property type="entry name" value="WD40_rpt"/>
</dbReference>
<dbReference type="Gene3D" id="2.130.10.10">
    <property type="entry name" value="YVTN repeat-like/Quinoprotein amine dehydrogenase"/>
    <property type="match status" value="2"/>
</dbReference>
<dbReference type="InterPro" id="IPR036322">
    <property type="entry name" value="WD40_repeat_dom_sf"/>
</dbReference>
<name>A0AAN0J5S5_AMPQE</name>
<reference evidence="3" key="2">
    <citation type="submission" date="2024-06" db="UniProtKB">
        <authorList>
            <consortium name="EnsemblMetazoa"/>
        </authorList>
    </citation>
    <scope>IDENTIFICATION</scope>
</reference>
<evidence type="ECO:0000256" key="1">
    <source>
        <dbReference type="PROSITE-ProRule" id="PRU00221"/>
    </source>
</evidence>
<proteinExistence type="predicted"/>
<dbReference type="RefSeq" id="XP_019852364.1">
    <property type="nucleotide sequence ID" value="XM_019996805.1"/>
</dbReference>
<dbReference type="AlphaFoldDB" id="A0AAN0J5S5"/>
<organism evidence="3 4">
    <name type="scientific">Amphimedon queenslandica</name>
    <name type="common">Sponge</name>
    <dbReference type="NCBI Taxonomy" id="400682"/>
    <lineage>
        <taxon>Eukaryota</taxon>
        <taxon>Metazoa</taxon>
        <taxon>Porifera</taxon>
        <taxon>Demospongiae</taxon>
        <taxon>Heteroscleromorpha</taxon>
        <taxon>Haplosclerida</taxon>
        <taxon>Niphatidae</taxon>
        <taxon>Amphimedon</taxon>
    </lineage>
</organism>
<evidence type="ECO:0000259" key="2">
    <source>
        <dbReference type="Pfam" id="PF23760"/>
    </source>
</evidence>